<organism evidence="2 3">
    <name type="scientific">Theobroma cacao</name>
    <name type="common">Cacao</name>
    <name type="synonym">Cocoa</name>
    <dbReference type="NCBI Taxonomy" id="3641"/>
    <lineage>
        <taxon>Eukaryota</taxon>
        <taxon>Viridiplantae</taxon>
        <taxon>Streptophyta</taxon>
        <taxon>Embryophyta</taxon>
        <taxon>Tracheophyta</taxon>
        <taxon>Spermatophyta</taxon>
        <taxon>Magnoliopsida</taxon>
        <taxon>eudicotyledons</taxon>
        <taxon>Gunneridae</taxon>
        <taxon>Pentapetalae</taxon>
        <taxon>rosids</taxon>
        <taxon>malvids</taxon>
        <taxon>Malvales</taxon>
        <taxon>Malvaceae</taxon>
        <taxon>Byttnerioideae</taxon>
        <taxon>Theobroma</taxon>
    </lineage>
</organism>
<dbReference type="HOGENOM" id="CLU_1032150_0_0_1"/>
<dbReference type="AlphaFoldDB" id="A0A061GFT2"/>
<feature type="region of interest" description="Disordered" evidence="1">
    <location>
        <begin position="242"/>
        <end position="270"/>
    </location>
</feature>
<sequence length="270" mass="27970">MCSGRMVGFSAMDESVNLNQPTNINNSTHDHVVSNSSPTLPSSVVDDGFGSPDDCNNGCDCNDDGNDNNGCEGVEIFGGCDFVYNCIGPTGDNAISELTRMIKELTQRLDDKVLLLVLGAMPTSSAARDASSFKDPKNHGQGSGGTAVSGQGQEKVGLFPGILGFGIPPFRIEGGVHGGGGDNFPGIGVGGDICLGCSGNEGKGFLINNFGQPFYCLPVKECPEGDCDTHIGSINQVASNWPNRETNRRVDHKHGANGVRSTSATAPASG</sequence>
<protein>
    <submittedName>
        <fullName evidence="2">Uncharacterized protein</fullName>
    </submittedName>
</protein>
<dbReference type="InParanoid" id="A0A061GFT2"/>
<reference evidence="2 3" key="1">
    <citation type="journal article" date="2013" name="Genome Biol.">
        <title>The genome sequence of the most widely cultivated cacao type and its use to identify candidate genes regulating pod color.</title>
        <authorList>
            <person name="Motamayor J.C."/>
            <person name="Mockaitis K."/>
            <person name="Schmutz J."/>
            <person name="Haiminen N."/>
            <person name="Iii D.L."/>
            <person name="Cornejo O."/>
            <person name="Findley S.D."/>
            <person name="Zheng P."/>
            <person name="Utro F."/>
            <person name="Royaert S."/>
            <person name="Saski C."/>
            <person name="Jenkins J."/>
            <person name="Podicheti R."/>
            <person name="Zhao M."/>
            <person name="Scheffler B.E."/>
            <person name="Stack J.C."/>
            <person name="Feltus F.A."/>
            <person name="Mustiga G.M."/>
            <person name="Amores F."/>
            <person name="Phillips W."/>
            <person name="Marelli J.P."/>
            <person name="May G.D."/>
            <person name="Shapiro H."/>
            <person name="Ma J."/>
            <person name="Bustamante C.D."/>
            <person name="Schnell R.J."/>
            <person name="Main D."/>
            <person name="Gilbert D."/>
            <person name="Parida L."/>
            <person name="Kuhn D.N."/>
        </authorList>
    </citation>
    <scope>NUCLEOTIDE SEQUENCE [LARGE SCALE GENOMIC DNA]</scope>
    <source>
        <strain evidence="3">cv. Matina 1-6</strain>
    </source>
</reference>
<proteinExistence type="predicted"/>
<evidence type="ECO:0000313" key="3">
    <source>
        <dbReference type="Proteomes" id="UP000026915"/>
    </source>
</evidence>
<evidence type="ECO:0000256" key="1">
    <source>
        <dbReference type="SAM" id="MobiDB-lite"/>
    </source>
</evidence>
<accession>A0A061GFT2</accession>
<feature type="compositionally biased region" description="Polar residues" evidence="1">
    <location>
        <begin position="259"/>
        <end position="270"/>
    </location>
</feature>
<gene>
    <name evidence="2" type="ORF">TCM_029889</name>
</gene>
<feature type="region of interest" description="Disordered" evidence="1">
    <location>
        <begin position="127"/>
        <end position="151"/>
    </location>
</feature>
<dbReference type="Gramene" id="EOY28268">
    <property type="protein sequence ID" value="EOY28268"/>
    <property type="gene ID" value="TCM_029889"/>
</dbReference>
<dbReference type="Proteomes" id="UP000026915">
    <property type="component" value="Chromosome 6"/>
</dbReference>
<name>A0A061GFT2_THECC</name>
<dbReference type="EMBL" id="CM001884">
    <property type="protein sequence ID" value="EOY28268.1"/>
    <property type="molecule type" value="Genomic_DNA"/>
</dbReference>
<keyword evidence="3" id="KW-1185">Reference proteome</keyword>
<evidence type="ECO:0000313" key="2">
    <source>
        <dbReference type="EMBL" id="EOY28268.1"/>
    </source>
</evidence>